<dbReference type="EMBL" id="FZOH01000003">
    <property type="protein sequence ID" value="SNS32541.1"/>
    <property type="molecule type" value="Genomic_DNA"/>
</dbReference>
<gene>
    <name evidence="1" type="ORF">SAMN04488107_2212</name>
</gene>
<proteinExistence type="predicted"/>
<dbReference type="RefSeq" id="WP_089403894.1">
    <property type="nucleotide sequence ID" value="NZ_FZOH01000003.1"/>
</dbReference>
<sequence length="60" mass="6427">MSPEQAVVLGAGQLVPVHHGTSHNPPWYAGTPDVVPRLRASAENRVELTVVQTTDELVQA</sequence>
<dbReference type="AlphaFoldDB" id="A0A239DKG7"/>
<organism evidence="1 2">
    <name type="scientific">Geodermatophilus saharensis</name>
    <dbReference type="NCBI Taxonomy" id="1137994"/>
    <lineage>
        <taxon>Bacteria</taxon>
        <taxon>Bacillati</taxon>
        <taxon>Actinomycetota</taxon>
        <taxon>Actinomycetes</taxon>
        <taxon>Geodermatophilales</taxon>
        <taxon>Geodermatophilaceae</taxon>
        <taxon>Geodermatophilus</taxon>
    </lineage>
</organism>
<accession>A0A239DKG7</accession>
<evidence type="ECO:0000313" key="1">
    <source>
        <dbReference type="EMBL" id="SNS32541.1"/>
    </source>
</evidence>
<protein>
    <submittedName>
        <fullName evidence="1">Uncharacterized protein</fullName>
    </submittedName>
</protein>
<keyword evidence="2" id="KW-1185">Reference proteome</keyword>
<evidence type="ECO:0000313" key="2">
    <source>
        <dbReference type="Proteomes" id="UP000198386"/>
    </source>
</evidence>
<reference evidence="2" key="1">
    <citation type="submission" date="2017-06" db="EMBL/GenBank/DDBJ databases">
        <authorList>
            <person name="Varghese N."/>
            <person name="Submissions S."/>
        </authorList>
    </citation>
    <scope>NUCLEOTIDE SEQUENCE [LARGE SCALE GENOMIC DNA]</scope>
    <source>
        <strain evidence="2">DSM 45423</strain>
    </source>
</reference>
<dbReference type="Proteomes" id="UP000198386">
    <property type="component" value="Unassembled WGS sequence"/>
</dbReference>
<name>A0A239DKG7_9ACTN</name>
<dbReference type="OrthoDB" id="3190691at2"/>